<feature type="compositionally biased region" description="Basic and acidic residues" evidence="1">
    <location>
        <begin position="72"/>
        <end position="81"/>
    </location>
</feature>
<keyword evidence="4" id="KW-1185">Reference proteome</keyword>
<feature type="region of interest" description="Disordered" evidence="1">
    <location>
        <begin position="65"/>
        <end position="120"/>
    </location>
</feature>
<accession>A0ABP9Q3M3</accession>
<evidence type="ECO:0000256" key="1">
    <source>
        <dbReference type="SAM" id="MobiDB-lite"/>
    </source>
</evidence>
<evidence type="ECO:0000313" key="3">
    <source>
        <dbReference type="EMBL" id="GAA5156315.1"/>
    </source>
</evidence>
<dbReference type="Proteomes" id="UP001500221">
    <property type="component" value="Unassembled WGS sequence"/>
</dbReference>
<protein>
    <recommendedName>
        <fullName evidence="2">eCIS core domain-containing protein</fullName>
    </recommendedName>
</protein>
<feature type="compositionally biased region" description="Gly residues" evidence="1">
    <location>
        <begin position="87"/>
        <end position="98"/>
    </location>
</feature>
<proteinExistence type="predicted"/>
<dbReference type="Pfam" id="PF13699">
    <property type="entry name" value="eCIS_core"/>
    <property type="match status" value="1"/>
</dbReference>
<name>A0ABP9Q3M3_9ACTN</name>
<gene>
    <name evidence="3" type="ORF">GCM10023340_43800</name>
</gene>
<evidence type="ECO:0000313" key="4">
    <source>
        <dbReference type="Proteomes" id="UP001500221"/>
    </source>
</evidence>
<sequence length="676" mass="71294">METEREIRAATPTTHDAAAEVRRVAAPVAAAPVPLQVGHAEDVAETEADRMADTALRRLAGSEAAVAPVADQHQHGPGCEHVRRRMGGSGGAVVGREGGALDADTSGEINSHRGGGRQMESGVLDRMQTAFGRDFSGVRIHDDAPAARLNRMVSARAFTTGRDVFFGAGEYQPGTAAGERVLAHELAHTVQQESTVSRLVQRKASKVQDNVAALESIERTLRLLRDHRFGSADRERARIPRSGMFGSRTAPHSKMGLAEMERAKEAAKKVGKTLAKKGTPATDVAKLLAQSAGAVYDEFAAAQGAVDQQYEGDLARIGAKAVEALAVGLTPEVLAAEPQVQEIFGKGAAEHQDMIASGKGRLNELIESGEIESSGFHGTSSPILAGLASGGGELLSMKQLASKNIAQTTGEGDTLSGAAGLKDDISIGMGEAGLGTSAVYAALGMKVTHYNATLYTYDELVEEIRKLKILKDLAAFKLEKLDIPAMQQAANDLGVPVGLLTGMIQRITPGKDGSAASLHKRLTDELKTRRKFPKGSPRREGGEHNATTYPILFEFGIEKVTSQEYADGKATSGGTVGANTSGTLPGEGVVKGRIPLGTTLKRAWCPAANVKTLKAELKKMFPGLDAEVLPLEALQALPRGEGRGGEVLWSTFKKMKGEAANMETARDLLAASQQNP</sequence>
<feature type="domain" description="eCIS core" evidence="2">
    <location>
        <begin position="119"/>
        <end position="194"/>
    </location>
</feature>
<reference evidence="4" key="1">
    <citation type="journal article" date="2019" name="Int. J. Syst. Evol. Microbiol.">
        <title>The Global Catalogue of Microorganisms (GCM) 10K type strain sequencing project: providing services to taxonomists for standard genome sequencing and annotation.</title>
        <authorList>
            <consortium name="The Broad Institute Genomics Platform"/>
            <consortium name="The Broad Institute Genome Sequencing Center for Infectious Disease"/>
            <person name="Wu L."/>
            <person name="Ma J."/>
        </authorList>
    </citation>
    <scope>NUCLEOTIDE SEQUENCE [LARGE SCALE GENOMIC DNA]</scope>
    <source>
        <strain evidence="4">JCM 18459</strain>
    </source>
</reference>
<dbReference type="EMBL" id="BAABKG010000007">
    <property type="protein sequence ID" value="GAA5156315.1"/>
    <property type="molecule type" value="Genomic_DNA"/>
</dbReference>
<dbReference type="InterPro" id="IPR025295">
    <property type="entry name" value="eCIS_core_dom"/>
</dbReference>
<dbReference type="RefSeq" id="WP_345464082.1">
    <property type="nucleotide sequence ID" value="NZ_BAABKG010000007.1"/>
</dbReference>
<evidence type="ECO:0000259" key="2">
    <source>
        <dbReference type="Pfam" id="PF13699"/>
    </source>
</evidence>
<organism evidence="3 4">
    <name type="scientific">Nocardioides marinquilinus</name>
    <dbReference type="NCBI Taxonomy" id="1210400"/>
    <lineage>
        <taxon>Bacteria</taxon>
        <taxon>Bacillati</taxon>
        <taxon>Actinomycetota</taxon>
        <taxon>Actinomycetes</taxon>
        <taxon>Propionibacteriales</taxon>
        <taxon>Nocardioidaceae</taxon>
        <taxon>Nocardioides</taxon>
    </lineage>
</organism>
<comment type="caution">
    <text evidence="3">The sequence shown here is derived from an EMBL/GenBank/DDBJ whole genome shotgun (WGS) entry which is preliminary data.</text>
</comment>